<gene>
    <name evidence="6" type="ORF">HO133_006138</name>
</gene>
<evidence type="ECO:0000313" key="7">
    <source>
        <dbReference type="Proteomes" id="UP000593566"/>
    </source>
</evidence>
<keyword evidence="7" id="KW-1185">Reference proteome</keyword>
<dbReference type="PANTHER" id="PTHR12483">
    <property type="entry name" value="SOLUTE CARRIER FAMILY 31 COPPER TRANSPORTERS"/>
    <property type="match status" value="1"/>
</dbReference>
<name>A0A8H6F846_9LECA</name>
<evidence type="ECO:0000256" key="3">
    <source>
        <dbReference type="ARBA" id="ARBA00023136"/>
    </source>
</evidence>
<protein>
    <recommendedName>
        <fullName evidence="4">Copper transport protein</fullName>
    </recommendedName>
</protein>
<evidence type="ECO:0000256" key="4">
    <source>
        <dbReference type="RuleBase" id="RU367022"/>
    </source>
</evidence>
<feature type="region of interest" description="Disordered" evidence="5">
    <location>
        <begin position="76"/>
        <end position="100"/>
    </location>
</feature>
<sequence length="172" mass="18828">MSMSTMQMVFYTSTTTPLYSTSWTPSTTGQYAGTCIFLIVLATFFRALFALRAVQERRWQQMESRRRYIIAGADEKENDSRSSADGSKMSVSSEQSNEGSMAVLKGNVSAVRPWRTTQDVPRACLDVVIAGVGYLLMVAVMSLNVGYYMSVLGGTFLGNLLAGRFSAAPTSH</sequence>
<organism evidence="6 7">
    <name type="scientific">Letharia lupina</name>
    <dbReference type="NCBI Taxonomy" id="560253"/>
    <lineage>
        <taxon>Eukaryota</taxon>
        <taxon>Fungi</taxon>
        <taxon>Dikarya</taxon>
        <taxon>Ascomycota</taxon>
        <taxon>Pezizomycotina</taxon>
        <taxon>Lecanoromycetes</taxon>
        <taxon>OSLEUM clade</taxon>
        <taxon>Lecanoromycetidae</taxon>
        <taxon>Lecanorales</taxon>
        <taxon>Lecanorineae</taxon>
        <taxon>Parmeliaceae</taxon>
        <taxon>Letharia</taxon>
    </lineage>
</organism>
<dbReference type="GO" id="GO:0005886">
    <property type="term" value="C:plasma membrane"/>
    <property type="evidence" value="ECO:0007669"/>
    <property type="project" value="TreeGrafter"/>
</dbReference>
<comment type="subcellular location">
    <subcellularLocation>
        <location evidence="4">Membrane</location>
        <topology evidence="4">Multi-pass membrane protein</topology>
    </subcellularLocation>
</comment>
<dbReference type="RefSeq" id="XP_037147614.1">
    <property type="nucleotide sequence ID" value="XM_037297040.1"/>
</dbReference>
<feature type="transmembrane region" description="Helical" evidence="4">
    <location>
        <begin position="123"/>
        <end position="141"/>
    </location>
</feature>
<dbReference type="Pfam" id="PF04145">
    <property type="entry name" value="Ctr"/>
    <property type="match status" value="1"/>
</dbReference>
<evidence type="ECO:0000313" key="6">
    <source>
        <dbReference type="EMBL" id="KAF6218179.1"/>
    </source>
</evidence>
<keyword evidence="4" id="KW-0813">Transport</keyword>
<keyword evidence="4" id="KW-0186">Copper</keyword>
<dbReference type="Proteomes" id="UP000593566">
    <property type="component" value="Unassembled WGS sequence"/>
</dbReference>
<keyword evidence="3 4" id="KW-0472">Membrane</keyword>
<keyword evidence="1 4" id="KW-0812">Transmembrane</keyword>
<feature type="compositionally biased region" description="Polar residues" evidence="5">
    <location>
        <begin position="83"/>
        <end position="99"/>
    </location>
</feature>
<evidence type="ECO:0000256" key="5">
    <source>
        <dbReference type="SAM" id="MobiDB-lite"/>
    </source>
</evidence>
<comment type="caution">
    <text evidence="6">The sequence shown here is derived from an EMBL/GenBank/DDBJ whole genome shotgun (WGS) entry which is preliminary data.</text>
</comment>
<proteinExistence type="inferred from homology"/>
<dbReference type="GO" id="GO:0005375">
    <property type="term" value="F:copper ion transmembrane transporter activity"/>
    <property type="evidence" value="ECO:0007669"/>
    <property type="project" value="UniProtKB-UniRule"/>
</dbReference>
<dbReference type="PANTHER" id="PTHR12483:SF120">
    <property type="entry name" value="HIGH-AFFINITY COPPER TRANSPORTER CTRA2"/>
    <property type="match status" value="1"/>
</dbReference>
<dbReference type="EMBL" id="JACCJB010000023">
    <property type="protein sequence ID" value="KAF6218179.1"/>
    <property type="molecule type" value="Genomic_DNA"/>
</dbReference>
<accession>A0A8H6F846</accession>
<reference evidence="6 7" key="1">
    <citation type="journal article" date="2020" name="Genomics">
        <title>Complete, high-quality genomes from long-read metagenomic sequencing of two wolf lichen thalli reveals enigmatic genome architecture.</title>
        <authorList>
            <person name="McKenzie S.K."/>
            <person name="Walston R.F."/>
            <person name="Allen J.L."/>
        </authorList>
    </citation>
    <scope>NUCLEOTIDE SEQUENCE [LARGE SCALE GENOMIC DNA]</scope>
    <source>
        <strain evidence="6">WasteWater1</strain>
    </source>
</reference>
<keyword evidence="4" id="KW-0187">Copper transport</keyword>
<dbReference type="AlphaFoldDB" id="A0A8H6F846"/>
<keyword evidence="4" id="KW-0406">Ion transport</keyword>
<dbReference type="GeneID" id="59334542"/>
<evidence type="ECO:0000256" key="1">
    <source>
        <dbReference type="ARBA" id="ARBA00022692"/>
    </source>
</evidence>
<comment type="similarity">
    <text evidence="4">Belongs to the copper transporter (Ctr) (TC 1.A.56) family. SLC31A subfamily.</text>
</comment>
<dbReference type="InterPro" id="IPR007274">
    <property type="entry name" value="Cop_transporter"/>
</dbReference>
<keyword evidence="2 4" id="KW-1133">Transmembrane helix</keyword>
<evidence type="ECO:0000256" key="2">
    <source>
        <dbReference type="ARBA" id="ARBA00022989"/>
    </source>
</evidence>
<feature type="transmembrane region" description="Helical" evidence="4">
    <location>
        <begin position="31"/>
        <end position="54"/>
    </location>
</feature>